<accession>A0A951Q379</accession>
<reference evidence="3" key="2">
    <citation type="journal article" date="2022" name="Microbiol. Resour. Announc.">
        <title>Metagenome Sequencing to Explore Phylogenomics of Terrestrial Cyanobacteria.</title>
        <authorList>
            <person name="Ward R.D."/>
            <person name="Stajich J.E."/>
            <person name="Johansen J.R."/>
            <person name="Huntemann M."/>
            <person name="Clum A."/>
            <person name="Foster B."/>
            <person name="Foster B."/>
            <person name="Roux S."/>
            <person name="Palaniappan K."/>
            <person name="Varghese N."/>
            <person name="Mukherjee S."/>
            <person name="Reddy T.B.K."/>
            <person name="Daum C."/>
            <person name="Copeland A."/>
            <person name="Chen I.A."/>
            <person name="Ivanova N.N."/>
            <person name="Kyrpides N.C."/>
            <person name="Shapiro N."/>
            <person name="Eloe-Fadrosh E.A."/>
            <person name="Pietrasiak N."/>
        </authorList>
    </citation>
    <scope>NUCLEOTIDE SEQUENCE</scope>
    <source>
        <strain evidence="3">JT2-VF2</strain>
    </source>
</reference>
<feature type="domain" description="Cupin type-2" evidence="2">
    <location>
        <begin position="45"/>
        <end position="116"/>
    </location>
</feature>
<dbReference type="Gene3D" id="2.60.120.10">
    <property type="entry name" value="Jelly Rolls"/>
    <property type="match status" value="1"/>
</dbReference>
<dbReference type="GO" id="GO:0046872">
    <property type="term" value="F:metal ion binding"/>
    <property type="evidence" value="ECO:0007669"/>
    <property type="project" value="UniProtKB-KW"/>
</dbReference>
<keyword evidence="1" id="KW-0479">Metal-binding</keyword>
<dbReference type="Pfam" id="PF07883">
    <property type="entry name" value="Cupin_2"/>
    <property type="match status" value="1"/>
</dbReference>
<name>A0A951Q379_9NOST</name>
<reference evidence="3" key="1">
    <citation type="submission" date="2021-05" db="EMBL/GenBank/DDBJ databases">
        <authorList>
            <person name="Pietrasiak N."/>
            <person name="Ward R."/>
            <person name="Stajich J.E."/>
            <person name="Kurbessoian T."/>
        </authorList>
    </citation>
    <scope>NUCLEOTIDE SEQUENCE</scope>
    <source>
        <strain evidence="3">JT2-VF2</strain>
    </source>
</reference>
<evidence type="ECO:0000313" key="3">
    <source>
        <dbReference type="EMBL" id="MBW4564593.1"/>
    </source>
</evidence>
<gene>
    <name evidence="3" type="ORF">KME32_26385</name>
</gene>
<sequence>MIINPENVPSRTSSIYPDEFKSLVQGRVKQALGNAAGLKNFGVNLVTLEPGSCSALRHWHTRQDEFIYVIAGEVTLITNVGAQILQPGMMAGFPAGEADGHHLVNRSDAAVVYLEIGDRTSDDRAYYPDDDLIAEPSADGSRIFTHKDGTLYES</sequence>
<dbReference type="CDD" id="cd02224">
    <property type="entry name" value="cupin_SPO2919-like"/>
    <property type="match status" value="1"/>
</dbReference>
<dbReference type="InterPro" id="IPR014710">
    <property type="entry name" value="RmlC-like_jellyroll"/>
</dbReference>
<dbReference type="InterPro" id="IPR013096">
    <property type="entry name" value="Cupin_2"/>
</dbReference>
<dbReference type="EMBL" id="JAHHHN010000023">
    <property type="protein sequence ID" value="MBW4564593.1"/>
    <property type="molecule type" value="Genomic_DNA"/>
</dbReference>
<dbReference type="AlphaFoldDB" id="A0A951Q379"/>
<dbReference type="PANTHER" id="PTHR35848">
    <property type="entry name" value="OXALATE-BINDING PROTEIN"/>
    <property type="match status" value="1"/>
</dbReference>
<proteinExistence type="predicted"/>
<dbReference type="InterPro" id="IPR051610">
    <property type="entry name" value="GPI/OXD"/>
</dbReference>
<evidence type="ECO:0000313" key="4">
    <source>
        <dbReference type="Proteomes" id="UP000715781"/>
    </source>
</evidence>
<dbReference type="SUPFAM" id="SSF51182">
    <property type="entry name" value="RmlC-like cupins"/>
    <property type="match status" value="1"/>
</dbReference>
<evidence type="ECO:0000259" key="2">
    <source>
        <dbReference type="Pfam" id="PF07883"/>
    </source>
</evidence>
<comment type="caution">
    <text evidence="3">The sequence shown here is derived from an EMBL/GenBank/DDBJ whole genome shotgun (WGS) entry which is preliminary data.</text>
</comment>
<dbReference type="PANTHER" id="PTHR35848:SF9">
    <property type="entry name" value="SLL1358 PROTEIN"/>
    <property type="match status" value="1"/>
</dbReference>
<dbReference type="Proteomes" id="UP000715781">
    <property type="component" value="Unassembled WGS sequence"/>
</dbReference>
<protein>
    <submittedName>
        <fullName evidence="3">Cupin domain-containing protein</fullName>
    </submittedName>
</protein>
<organism evidence="3 4">
    <name type="scientific">Mojavia pulchra JT2-VF2</name>
    <dbReference type="NCBI Taxonomy" id="287848"/>
    <lineage>
        <taxon>Bacteria</taxon>
        <taxon>Bacillati</taxon>
        <taxon>Cyanobacteriota</taxon>
        <taxon>Cyanophyceae</taxon>
        <taxon>Nostocales</taxon>
        <taxon>Nostocaceae</taxon>
    </lineage>
</organism>
<dbReference type="InterPro" id="IPR011051">
    <property type="entry name" value="RmlC_Cupin_sf"/>
</dbReference>
<evidence type="ECO:0000256" key="1">
    <source>
        <dbReference type="ARBA" id="ARBA00022723"/>
    </source>
</evidence>